<name>A0A7X2NQI0_9FIRM</name>
<evidence type="ECO:0000313" key="1">
    <source>
        <dbReference type="EMBL" id="MSS57654.1"/>
    </source>
</evidence>
<dbReference type="RefSeq" id="WP_154502565.1">
    <property type="nucleotide sequence ID" value="NZ_VUMN01000002.1"/>
</dbReference>
<protein>
    <submittedName>
        <fullName evidence="1">Uncharacterized protein</fullName>
    </submittedName>
</protein>
<sequence>MTLKISEMQPDNVFAQLQKGIKCIAIDFERGEYIDLSGQNVSNIQRLTENENVKFFTVERSES</sequence>
<evidence type="ECO:0000313" key="2">
    <source>
        <dbReference type="Proteomes" id="UP000461880"/>
    </source>
</evidence>
<accession>A0A7X2NQI0</accession>
<dbReference type="EMBL" id="VUMN01000002">
    <property type="protein sequence ID" value="MSS57654.1"/>
    <property type="molecule type" value="Genomic_DNA"/>
</dbReference>
<gene>
    <name evidence="1" type="ORF">FYJ51_01850</name>
</gene>
<dbReference type="AlphaFoldDB" id="A0A7X2NQI0"/>
<dbReference type="Proteomes" id="UP000461880">
    <property type="component" value="Unassembled WGS sequence"/>
</dbReference>
<reference evidence="1 2" key="1">
    <citation type="submission" date="2019-08" db="EMBL/GenBank/DDBJ databases">
        <title>In-depth cultivation of the pig gut microbiome towards novel bacterial diversity and tailored functional studies.</title>
        <authorList>
            <person name="Wylensek D."/>
            <person name="Hitch T.C.A."/>
            <person name="Clavel T."/>
        </authorList>
    </citation>
    <scope>NUCLEOTIDE SEQUENCE [LARGE SCALE GENOMIC DNA]</scope>
    <source>
        <strain evidence="1 2">Oil+RF-744-GAM-WT-6</strain>
    </source>
</reference>
<proteinExistence type="predicted"/>
<organism evidence="1 2">
    <name type="scientific">Stecheria intestinalis</name>
    <dbReference type="NCBI Taxonomy" id="2606630"/>
    <lineage>
        <taxon>Bacteria</taxon>
        <taxon>Bacillati</taxon>
        <taxon>Bacillota</taxon>
        <taxon>Erysipelotrichia</taxon>
        <taxon>Erysipelotrichales</taxon>
        <taxon>Erysipelotrichaceae</taxon>
        <taxon>Stecheria</taxon>
    </lineage>
</organism>
<keyword evidence="2" id="KW-1185">Reference proteome</keyword>
<comment type="caution">
    <text evidence="1">The sequence shown here is derived from an EMBL/GenBank/DDBJ whole genome shotgun (WGS) entry which is preliminary data.</text>
</comment>